<keyword evidence="2" id="KW-1185">Reference proteome</keyword>
<proteinExistence type="predicted"/>
<dbReference type="Proteomes" id="UP000218209">
    <property type="component" value="Unassembled WGS sequence"/>
</dbReference>
<accession>A0A1X6P3E3</accession>
<dbReference type="EMBL" id="KV918907">
    <property type="protein sequence ID" value="OSX75337.1"/>
    <property type="molecule type" value="Genomic_DNA"/>
</dbReference>
<sequence length="99" mass="10297">MVDPRLMVGSAIHAKAKHVRTPFTCALFLGSQADEATANGAVTEVTRTKIDGRMSTTITGRFECLGPTVVKTLGLRSVRAGHAPASTVPCPPAPSSNAH</sequence>
<gene>
    <name evidence="1" type="ORF">BU14_0240s0015</name>
</gene>
<evidence type="ECO:0000313" key="1">
    <source>
        <dbReference type="EMBL" id="OSX75337.1"/>
    </source>
</evidence>
<evidence type="ECO:0000313" key="2">
    <source>
        <dbReference type="Proteomes" id="UP000218209"/>
    </source>
</evidence>
<protein>
    <submittedName>
        <fullName evidence="1">Uncharacterized protein</fullName>
    </submittedName>
</protein>
<organism evidence="1 2">
    <name type="scientific">Porphyra umbilicalis</name>
    <name type="common">Purple laver</name>
    <name type="synonym">Red alga</name>
    <dbReference type="NCBI Taxonomy" id="2786"/>
    <lineage>
        <taxon>Eukaryota</taxon>
        <taxon>Rhodophyta</taxon>
        <taxon>Bangiophyceae</taxon>
        <taxon>Bangiales</taxon>
        <taxon>Bangiaceae</taxon>
        <taxon>Porphyra</taxon>
    </lineage>
</organism>
<name>A0A1X6P3E3_PORUM</name>
<reference evidence="1 2" key="1">
    <citation type="submission" date="2017-03" db="EMBL/GenBank/DDBJ databases">
        <title>WGS assembly of Porphyra umbilicalis.</title>
        <authorList>
            <person name="Brawley S.H."/>
            <person name="Blouin N.A."/>
            <person name="Ficko-Blean E."/>
            <person name="Wheeler G.L."/>
            <person name="Lohr M."/>
            <person name="Goodson H.V."/>
            <person name="Jenkins J.W."/>
            <person name="Blaby-Haas C.E."/>
            <person name="Helliwell K.E."/>
            <person name="Chan C."/>
            <person name="Marriage T."/>
            <person name="Bhattacharya D."/>
            <person name="Klein A.S."/>
            <person name="Badis Y."/>
            <person name="Brodie J."/>
            <person name="Cao Y."/>
            <person name="Collen J."/>
            <person name="Dittami S.M."/>
            <person name="Gachon C.M."/>
            <person name="Green B.R."/>
            <person name="Karpowicz S."/>
            <person name="Kim J.W."/>
            <person name="Kudahl U."/>
            <person name="Lin S."/>
            <person name="Michel G."/>
            <person name="Mittag M."/>
            <person name="Olson B.J."/>
            <person name="Pangilinan J."/>
            <person name="Peng Y."/>
            <person name="Qiu H."/>
            <person name="Shu S."/>
            <person name="Singer J.T."/>
            <person name="Smith A.G."/>
            <person name="Sprecher B.N."/>
            <person name="Wagner V."/>
            <person name="Wang W."/>
            <person name="Wang Z.-Y."/>
            <person name="Yan J."/>
            <person name="Yarish C."/>
            <person name="Zoeuner-Riek S."/>
            <person name="Zhuang Y."/>
            <person name="Zou Y."/>
            <person name="Lindquist E.A."/>
            <person name="Grimwood J."/>
            <person name="Barry K."/>
            <person name="Rokhsar D.S."/>
            <person name="Schmutz J."/>
            <person name="Stiller J.W."/>
            <person name="Grossman A.R."/>
            <person name="Prochnik S.E."/>
        </authorList>
    </citation>
    <scope>NUCLEOTIDE SEQUENCE [LARGE SCALE GENOMIC DNA]</scope>
    <source>
        <strain evidence="1">4086291</strain>
    </source>
</reference>
<dbReference type="AlphaFoldDB" id="A0A1X6P3E3"/>